<dbReference type="WBParaSite" id="PSU_v2.g2628.t1">
    <property type="protein sequence ID" value="PSU_v2.g2628.t1"/>
    <property type="gene ID" value="PSU_v2.g2628"/>
</dbReference>
<evidence type="ECO:0000256" key="2">
    <source>
        <dbReference type="SAM" id="Phobius"/>
    </source>
</evidence>
<feature type="compositionally biased region" description="Low complexity" evidence="1">
    <location>
        <begin position="185"/>
        <end position="206"/>
    </location>
</feature>
<keyword evidence="2" id="KW-0472">Membrane</keyword>
<sequence length="264" mass="28705">MQPSLNVLTADTLYYDVPSFEHELVEDENDPGIKVLEHSKRILRLATANAIVILIFMVLVLVASSIVTALIYYHYSNRARRWVKITKTMHQRLSKQILREEKLVELCQKIAVSAELIHGERKEICPDIGEMVDLPAVRYVDPFKAPSNLYEQIAEKDEDAKTLKNIDPDVFIKKDDIMSSGGGTTTNPSGKTPVPATPATPVTATAGTGGAGASTNPPSAAPPPAAPTPAAPTPAPITPAGEEQKKTWVNGAIKTRREEKYGQV</sequence>
<feature type="transmembrane region" description="Helical" evidence="2">
    <location>
        <begin position="50"/>
        <end position="75"/>
    </location>
</feature>
<reference evidence="4" key="1">
    <citation type="submission" date="2022-11" db="UniProtKB">
        <authorList>
            <consortium name="WormBaseParasite"/>
        </authorList>
    </citation>
    <scope>IDENTIFICATION</scope>
</reference>
<evidence type="ECO:0000313" key="3">
    <source>
        <dbReference type="Proteomes" id="UP000887577"/>
    </source>
</evidence>
<name>A0A914YR24_9BILA</name>
<accession>A0A914YR24</accession>
<protein>
    <submittedName>
        <fullName evidence="4">Uncharacterized protein</fullName>
    </submittedName>
</protein>
<feature type="compositionally biased region" description="Pro residues" evidence="1">
    <location>
        <begin position="219"/>
        <end position="237"/>
    </location>
</feature>
<feature type="region of interest" description="Disordered" evidence="1">
    <location>
        <begin position="174"/>
        <end position="264"/>
    </location>
</feature>
<keyword evidence="3" id="KW-1185">Reference proteome</keyword>
<keyword evidence="2" id="KW-0812">Transmembrane</keyword>
<feature type="compositionally biased region" description="Basic and acidic residues" evidence="1">
    <location>
        <begin position="255"/>
        <end position="264"/>
    </location>
</feature>
<dbReference type="Proteomes" id="UP000887577">
    <property type="component" value="Unplaced"/>
</dbReference>
<evidence type="ECO:0000256" key="1">
    <source>
        <dbReference type="SAM" id="MobiDB-lite"/>
    </source>
</evidence>
<organism evidence="3 4">
    <name type="scientific">Panagrolaimus superbus</name>
    <dbReference type="NCBI Taxonomy" id="310955"/>
    <lineage>
        <taxon>Eukaryota</taxon>
        <taxon>Metazoa</taxon>
        <taxon>Ecdysozoa</taxon>
        <taxon>Nematoda</taxon>
        <taxon>Chromadorea</taxon>
        <taxon>Rhabditida</taxon>
        <taxon>Tylenchina</taxon>
        <taxon>Panagrolaimomorpha</taxon>
        <taxon>Panagrolaimoidea</taxon>
        <taxon>Panagrolaimidae</taxon>
        <taxon>Panagrolaimus</taxon>
    </lineage>
</organism>
<proteinExistence type="predicted"/>
<dbReference type="AlphaFoldDB" id="A0A914YR24"/>
<keyword evidence="2" id="KW-1133">Transmembrane helix</keyword>
<evidence type="ECO:0000313" key="4">
    <source>
        <dbReference type="WBParaSite" id="PSU_v2.g2628.t1"/>
    </source>
</evidence>